<dbReference type="Gene3D" id="3.20.20.80">
    <property type="entry name" value="Glycosidases"/>
    <property type="match status" value="1"/>
</dbReference>
<accession>A0A941IHP0</accession>
<comment type="caution">
    <text evidence="6">The sequence shown here is derived from an EMBL/GenBank/DDBJ whole genome shotgun (WGS) entry which is preliminary data.</text>
</comment>
<evidence type="ECO:0000259" key="5">
    <source>
        <dbReference type="Pfam" id="PF00150"/>
    </source>
</evidence>
<keyword evidence="7" id="KW-1185">Reference proteome</keyword>
<evidence type="ECO:0000256" key="1">
    <source>
        <dbReference type="ARBA" id="ARBA00022801"/>
    </source>
</evidence>
<dbReference type="Proteomes" id="UP000676325">
    <property type="component" value="Unassembled WGS sequence"/>
</dbReference>
<keyword evidence="4" id="KW-0732">Signal</keyword>
<keyword evidence="2 3" id="KW-0326">Glycosidase</keyword>
<evidence type="ECO:0000313" key="6">
    <source>
        <dbReference type="EMBL" id="MBR7825373.1"/>
    </source>
</evidence>
<comment type="similarity">
    <text evidence="3">Belongs to the glycosyl hydrolase 5 (cellulase A) family.</text>
</comment>
<dbReference type="Pfam" id="PF00150">
    <property type="entry name" value="Cellulase"/>
    <property type="match status" value="1"/>
</dbReference>
<dbReference type="RefSeq" id="WP_212516526.1">
    <property type="nucleotide sequence ID" value="NZ_JAGSOH010000005.1"/>
</dbReference>
<evidence type="ECO:0000256" key="2">
    <source>
        <dbReference type="ARBA" id="ARBA00023295"/>
    </source>
</evidence>
<gene>
    <name evidence="6" type="ORF">KDK95_03565</name>
</gene>
<dbReference type="GO" id="GO:0004553">
    <property type="term" value="F:hydrolase activity, hydrolyzing O-glycosyl compounds"/>
    <property type="evidence" value="ECO:0007669"/>
    <property type="project" value="InterPro"/>
</dbReference>
<feature type="signal peptide" evidence="4">
    <location>
        <begin position="1"/>
        <end position="26"/>
    </location>
</feature>
<reference evidence="6" key="1">
    <citation type="submission" date="2021-04" db="EMBL/GenBank/DDBJ databases">
        <title>Genome based classification of Actinospica acidithermotolerans sp. nov., an actinobacterium isolated from an Indonesian hot spring.</title>
        <authorList>
            <person name="Kusuma A.B."/>
            <person name="Putra K.E."/>
            <person name="Nafisah S."/>
            <person name="Loh J."/>
            <person name="Nouioui I."/>
            <person name="Goodfellow M."/>
        </authorList>
    </citation>
    <scope>NUCLEOTIDE SEQUENCE</scope>
    <source>
        <strain evidence="6">MGRD01-02</strain>
    </source>
</reference>
<sequence>MASPARPRSHWLIVVGSLLAVVVSTAAAVHQEPTASAAAHPKTAGTASPSQAATVNHSLNFGLAYGDTLYGKPQSTIDTSLDDAVSLGTKWIRVDLPWGSIEPQAGSGYDWTEFNRIASAAQSRGLKIDAILDDVPQWARESACRTDFSCAPAEDGQFADFAAAAARHYASYGMNTWEIWNEPNIDAWAPDPDPAAYEKLLAATSTALHKAESSAFVVLGGLAAVPTNASLHRISAFDFLTQVAELGGTKYVDAVGYHPYSLPTMPSASVNFQAISSSTENLESVLQRYGTPNVTIWLNETGAQVDNAYYDPTGAQTLTGQQESAQAAYATNLVHTVAANDYVSADFWYSDQDDPGNHLFFGLRRTNGTYRPAFASLKSAIAACGCNSGR</sequence>
<dbReference type="PANTHER" id="PTHR12631:SF10">
    <property type="entry name" value="BETA-XYLOSIDASE-LIKE PROTEIN-RELATED"/>
    <property type="match status" value="1"/>
</dbReference>
<keyword evidence="1 3" id="KW-0378">Hydrolase</keyword>
<dbReference type="GO" id="GO:0000272">
    <property type="term" value="P:polysaccharide catabolic process"/>
    <property type="evidence" value="ECO:0007669"/>
    <property type="project" value="InterPro"/>
</dbReference>
<dbReference type="InterPro" id="IPR001547">
    <property type="entry name" value="Glyco_hydro_5"/>
</dbReference>
<name>A0A941IHP0_9ACTN</name>
<dbReference type="SUPFAM" id="SSF51445">
    <property type="entry name" value="(Trans)glycosidases"/>
    <property type="match status" value="1"/>
</dbReference>
<organism evidence="6 7">
    <name type="scientific">Actinospica acidithermotolerans</name>
    <dbReference type="NCBI Taxonomy" id="2828514"/>
    <lineage>
        <taxon>Bacteria</taxon>
        <taxon>Bacillati</taxon>
        <taxon>Actinomycetota</taxon>
        <taxon>Actinomycetes</taxon>
        <taxon>Catenulisporales</taxon>
        <taxon>Actinospicaceae</taxon>
        <taxon>Actinospica</taxon>
    </lineage>
</organism>
<dbReference type="PANTHER" id="PTHR12631">
    <property type="entry name" value="ALPHA-L-IDURONIDASE"/>
    <property type="match status" value="1"/>
</dbReference>
<dbReference type="AlphaFoldDB" id="A0A941IHP0"/>
<proteinExistence type="inferred from homology"/>
<feature type="domain" description="Glycoside hydrolase family 5" evidence="5">
    <location>
        <begin position="63"/>
        <end position="332"/>
    </location>
</feature>
<protein>
    <recommendedName>
        <fullName evidence="5">Glycoside hydrolase family 5 domain-containing protein</fullName>
    </recommendedName>
</protein>
<dbReference type="EMBL" id="JAGSOH010000005">
    <property type="protein sequence ID" value="MBR7825373.1"/>
    <property type="molecule type" value="Genomic_DNA"/>
</dbReference>
<evidence type="ECO:0000313" key="7">
    <source>
        <dbReference type="Proteomes" id="UP000676325"/>
    </source>
</evidence>
<dbReference type="InterPro" id="IPR051923">
    <property type="entry name" value="Glycosyl_Hydrolase_39"/>
</dbReference>
<evidence type="ECO:0000256" key="3">
    <source>
        <dbReference type="RuleBase" id="RU361153"/>
    </source>
</evidence>
<feature type="chain" id="PRO_5038563414" description="Glycoside hydrolase family 5 domain-containing protein" evidence="4">
    <location>
        <begin position="27"/>
        <end position="390"/>
    </location>
</feature>
<dbReference type="InterPro" id="IPR017853">
    <property type="entry name" value="GH"/>
</dbReference>
<evidence type="ECO:0000256" key="4">
    <source>
        <dbReference type="SAM" id="SignalP"/>
    </source>
</evidence>